<feature type="domain" description="BON" evidence="3">
    <location>
        <begin position="66"/>
        <end position="134"/>
    </location>
</feature>
<dbReference type="PROSITE" id="PS50914">
    <property type="entry name" value="BON"/>
    <property type="match status" value="1"/>
</dbReference>
<evidence type="ECO:0000313" key="4">
    <source>
        <dbReference type="EMBL" id="CUA88743.1"/>
    </source>
</evidence>
<dbReference type="PANTHER" id="PTHR34606">
    <property type="entry name" value="BON DOMAIN-CONTAINING PROTEIN"/>
    <property type="match status" value="1"/>
</dbReference>
<keyword evidence="2" id="KW-0732">Signal</keyword>
<dbReference type="InterPro" id="IPR007055">
    <property type="entry name" value="BON_dom"/>
</dbReference>
<dbReference type="PANTHER" id="PTHR34606:SF16">
    <property type="entry name" value="BON DOMAIN-CONTAINING PROTEIN"/>
    <property type="match status" value="1"/>
</dbReference>
<dbReference type="Proteomes" id="UP000182598">
    <property type="component" value="Unassembled WGS sequence"/>
</dbReference>
<dbReference type="InterPro" id="IPR014004">
    <property type="entry name" value="Transpt-assoc_nodulatn_dom_bac"/>
</dbReference>
<dbReference type="SMART" id="SM00749">
    <property type="entry name" value="BON"/>
    <property type="match status" value="1"/>
</dbReference>
<accession>A0A0K6HD31</accession>
<name>A0A0K6HD31_9GAMM</name>
<dbReference type="EMBL" id="CYHB01000012">
    <property type="protein sequence ID" value="CUA88743.1"/>
    <property type="molecule type" value="Genomic_DNA"/>
</dbReference>
<dbReference type="OrthoDB" id="6238998at2"/>
<evidence type="ECO:0000259" key="3">
    <source>
        <dbReference type="PROSITE" id="PS50914"/>
    </source>
</evidence>
<protein>
    <submittedName>
        <fullName evidence="4">BON domain</fullName>
    </submittedName>
</protein>
<feature type="signal peptide" evidence="2">
    <location>
        <begin position="1"/>
        <end position="18"/>
    </location>
</feature>
<feature type="chain" id="PRO_5005504420" evidence="2">
    <location>
        <begin position="19"/>
        <end position="134"/>
    </location>
</feature>
<evidence type="ECO:0000313" key="5">
    <source>
        <dbReference type="Proteomes" id="UP000182598"/>
    </source>
</evidence>
<evidence type="ECO:0000256" key="2">
    <source>
        <dbReference type="SAM" id="SignalP"/>
    </source>
</evidence>
<proteinExistence type="predicted"/>
<organism evidence="4 5">
    <name type="scientific">Pseudidiomarina woesei</name>
    <dbReference type="NCBI Taxonomy" id="1381080"/>
    <lineage>
        <taxon>Bacteria</taxon>
        <taxon>Pseudomonadati</taxon>
        <taxon>Pseudomonadota</taxon>
        <taxon>Gammaproteobacteria</taxon>
        <taxon>Alteromonadales</taxon>
        <taxon>Idiomarinaceae</taxon>
        <taxon>Pseudidiomarina</taxon>
    </lineage>
</organism>
<dbReference type="RefSeq" id="WP_055439945.1">
    <property type="nucleotide sequence ID" value="NZ_CYHB01000012.1"/>
</dbReference>
<dbReference type="AlphaFoldDB" id="A0A0K6HD31"/>
<feature type="region of interest" description="Disordered" evidence="1">
    <location>
        <begin position="23"/>
        <end position="66"/>
    </location>
</feature>
<dbReference type="PROSITE" id="PS51257">
    <property type="entry name" value="PROKAR_LIPOPROTEIN"/>
    <property type="match status" value="1"/>
</dbReference>
<evidence type="ECO:0000256" key="1">
    <source>
        <dbReference type="SAM" id="MobiDB-lite"/>
    </source>
</evidence>
<reference evidence="5" key="1">
    <citation type="submission" date="2015-08" db="EMBL/GenBank/DDBJ databases">
        <authorList>
            <person name="Varghese N."/>
        </authorList>
    </citation>
    <scope>NUCLEOTIDE SEQUENCE [LARGE SCALE GENOMIC DNA]</scope>
    <source>
        <strain evidence="5">DSM 27808</strain>
    </source>
</reference>
<dbReference type="InterPro" id="IPR051686">
    <property type="entry name" value="Lipoprotein_DolP"/>
</dbReference>
<sequence length="134" mass="14316">MKTLQTLLIATISALALSACSQQEQEETREETQTALEQATEATQRAAEDAADFARESAERTSDFLSDSSITARVKTALFEADQVSASQINVETIDGHVVLSGVVATAEEADLAEQLAEGIEGVKSVENDIEVQQ</sequence>
<dbReference type="Pfam" id="PF04972">
    <property type="entry name" value="BON"/>
    <property type="match status" value="1"/>
</dbReference>
<feature type="compositionally biased region" description="Basic and acidic residues" evidence="1">
    <location>
        <begin position="46"/>
        <end position="62"/>
    </location>
</feature>
<dbReference type="Gene3D" id="3.30.1340.30">
    <property type="match status" value="1"/>
</dbReference>
<gene>
    <name evidence="4" type="ORF">Ga0061064_2316</name>
</gene>
<feature type="compositionally biased region" description="Low complexity" evidence="1">
    <location>
        <begin position="33"/>
        <end position="45"/>
    </location>
</feature>
<keyword evidence="5" id="KW-1185">Reference proteome</keyword>